<accession>A0A432Z5U3</accession>
<keyword evidence="2" id="KW-1185">Reference proteome</keyword>
<organism evidence="1 2">
    <name type="scientific">Idiomarina ramblicola</name>
    <dbReference type="NCBI Taxonomy" id="263724"/>
    <lineage>
        <taxon>Bacteria</taxon>
        <taxon>Pseudomonadati</taxon>
        <taxon>Pseudomonadota</taxon>
        <taxon>Gammaproteobacteria</taxon>
        <taxon>Alteromonadales</taxon>
        <taxon>Idiomarinaceae</taxon>
        <taxon>Idiomarina</taxon>
    </lineage>
</organism>
<comment type="caution">
    <text evidence="1">The sequence shown here is derived from an EMBL/GenBank/DDBJ whole genome shotgun (WGS) entry which is preliminary data.</text>
</comment>
<protein>
    <submittedName>
        <fullName evidence="1">Uncharacterized protein</fullName>
    </submittedName>
</protein>
<evidence type="ECO:0000313" key="1">
    <source>
        <dbReference type="EMBL" id="RUO73189.1"/>
    </source>
</evidence>
<sequence length="321" mass="36022">MEVAVDGESQVNYHNDSLSYKFLVFQSQTSEYNVFKLVPKGSKPHLNLPETVFNIVDDTASEEEERLADKLLSFNKSLNEKIDTIAKQLSLSFDSLGSFNKWINKPGEPSIFPKQEALEGFNNYSDVCRDAPGYLSLKAIHSEGITKRLLEKSYELFDKQKLTLQPDDYTLKNGELFIRGSHNEHSLYLVKRVFDHKQTIRLQFKATDTSAEAAFTLSLSENNLAINPNSVFTKLGDVSLGTLSSFGGEVSNCTVVAMNEIRGMPIVKQTKVIPKANFNKIDGEKRQLCSYIYSDAESTTRMTLGSSCSLVENKSLIQDLR</sequence>
<gene>
    <name evidence="1" type="ORF">CWI78_01740</name>
</gene>
<dbReference type="EMBL" id="PIQC01000001">
    <property type="protein sequence ID" value="RUO73189.1"/>
    <property type="molecule type" value="Genomic_DNA"/>
</dbReference>
<dbReference type="AlphaFoldDB" id="A0A432Z5U3"/>
<dbReference type="Proteomes" id="UP000288058">
    <property type="component" value="Unassembled WGS sequence"/>
</dbReference>
<reference evidence="2" key="1">
    <citation type="journal article" date="2018" name="Front. Microbiol.">
        <title>Genome-Based Analysis Reveals the Taxonomy and Diversity of the Family Idiomarinaceae.</title>
        <authorList>
            <person name="Liu Y."/>
            <person name="Lai Q."/>
            <person name="Shao Z."/>
        </authorList>
    </citation>
    <scope>NUCLEOTIDE SEQUENCE [LARGE SCALE GENOMIC DNA]</scope>
    <source>
        <strain evidence="2">R22</strain>
    </source>
</reference>
<name>A0A432Z5U3_9GAMM</name>
<evidence type="ECO:0000313" key="2">
    <source>
        <dbReference type="Proteomes" id="UP000288058"/>
    </source>
</evidence>
<proteinExistence type="predicted"/>